<gene>
    <name evidence="7" type="ORF">D3227_25120</name>
</gene>
<reference evidence="7 8" key="1">
    <citation type="submission" date="2018-09" db="EMBL/GenBank/DDBJ databases">
        <title>Mesorhizobium carmichaelinearum sp. nov. isolated from Carmichaelinea spp. root nodules in New Zealand.</title>
        <authorList>
            <person name="De Meyer S.E."/>
        </authorList>
    </citation>
    <scope>NUCLEOTIDE SEQUENCE [LARGE SCALE GENOMIC DNA]</scope>
    <source>
        <strain evidence="7 8">ICMP19557</strain>
    </source>
</reference>
<evidence type="ECO:0000259" key="6">
    <source>
        <dbReference type="PROSITE" id="PS51160"/>
    </source>
</evidence>
<evidence type="ECO:0000256" key="5">
    <source>
        <dbReference type="RuleBase" id="RU004168"/>
    </source>
</evidence>
<dbReference type="NCBIfam" id="NF010999">
    <property type="entry name" value="PRK14425.1"/>
    <property type="match status" value="1"/>
</dbReference>
<dbReference type="AlphaFoldDB" id="A0A3A5KCT9"/>
<dbReference type="EC" id="3.6.1.7" evidence="2 4"/>
<dbReference type="InterPro" id="IPR017968">
    <property type="entry name" value="Acylphosphatase_CS"/>
</dbReference>
<dbReference type="Gene3D" id="3.30.70.100">
    <property type="match status" value="1"/>
</dbReference>
<evidence type="ECO:0000313" key="7">
    <source>
        <dbReference type="EMBL" id="RJT33515.1"/>
    </source>
</evidence>
<comment type="similarity">
    <text evidence="1 5">Belongs to the acylphosphatase family.</text>
</comment>
<evidence type="ECO:0000256" key="1">
    <source>
        <dbReference type="ARBA" id="ARBA00005614"/>
    </source>
</evidence>
<evidence type="ECO:0000256" key="2">
    <source>
        <dbReference type="ARBA" id="ARBA00012150"/>
    </source>
</evidence>
<dbReference type="InterPro" id="IPR036046">
    <property type="entry name" value="Acylphosphatase-like_dom_sf"/>
</dbReference>
<dbReference type="GO" id="GO:0003998">
    <property type="term" value="F:acylphosphatase activity"/>
    <property type="evidence" value="ECO:0007669"/>
    <property type="project" value="UniProtKB-EC"/>
</dbReference>
<dbReference type="RefSeq" id="WP_120016959.1">
    <property type="nucleotide sequence ID" value="NZ_QZWZ01000022.1"/>
</dbReference>
<comment type="catalytic activity">
    <reaction evidence="3 4">
        <text>an acyl phosphate + H2O = a carboxylate + phosphate + H(+)</text>
        <dbReference type="Rhea" id="RHEA:14965"/>
        <dbReference type="ChEBI" id="CHEBI:15377"/>
        <dbReference type="ChEBI" id="CHEBI:15378"/>
        <dbReference type="ChEBI" id="CHEBI:29067"/>
        <dbReference type="ChEBI" id="CHEBI:43474"/>
        <dbReference type="ChEBI" id="CHEBI:59918"/>
        <dbReference type="EC" id="3.6.1.7"/>
    </reaction>
</comment>
<dbReference type="PANTHER" id="PTHR47268:SF4">
    <property type="entry name" value="ACYLPHOSPHATASE"/>
    <property type="match status" value="1"/>
</dbReference>
<dbReference type="InterPro" id="IPR001792">
    <property type="entry name" value="Acylphosphatase-like_dom"/>
</dbReference>
<accession>A0A3A5KCT9</accession>
<proteinExistence type="inferred from homology"/>
<dbReference type="PRINTS" id="PR00112">
    <property type="entry name" value="ACYLPHPHTASE"/>
</dbReference>
<dbReference type="PROSITE" id="PS51160">
    <property type="entry name" value="ACYLPHOSPHATASE_3"/>
    <property type="match status" value="1"/>
</dbReference>
<keyword evidence="8" id="KW-1185">Reference proteome</keyword>
<dbReference type="InterPro" id="IPR020456">
    <property type="entry name" value="Acylphosphatase"/>
</dbReference>
<dbReference type="OrthoDB" id="5295388at2"/>
<dbReference type="Proteomes" id="UP000272706">
    <property type="component" value="Unassembled WGS sequence"/>
</dbReference>
<dbReference type="EMBL" id="QZWZ01000022">
    <property type="protein sequence ID" value="RJT33515.1"/>
    <property type="molecule type" value="Genomic_DNA"/>
</dbReference>
<feature type="active site" evidence="4">
    <location>
        <position position="40"/>
    </location>
</feature>
<evidence type="ECO:0000313" key="8">
    <source>
        <dbReference type="Proteomes" id="UP000272706"/>
    </source>
</evidence>
<name>A0A3A5KCT9_9HYPH</name>
<sequence>MNDRQRAVQARVFGRVQGVSYRVWARSEAIRLGLAGWVRNESDGSVTARMAGADAAVSSMIQRLWKGPAGASVSRVDVEELDSWTAPTSFTIVV</sequence>
<feature type="domain" description="Acylphosphatase-like" evidence="6">
    <location>
        <begin position="7"/>
        <end position="94"/>
    </location>
</feature>
<evidence type="ECO:0000256" key="4">
    <source>
        <dbReference type="PROSITE-ProRule" id="PRU00520"/>
    </source>
</evidence>
<feature type="active site" evidence="4">
    <location>
        <position position="22"/>
    </location>
</feature>
<protein>
    <recommendedName>
        <fullName evidence="2 4">acylphosphatase</fullName>
        <ecNumber evidence="2 4">3.6.1.7</ecNumber>
    </recommendedName>
</protein>
<organism evidence="7 8">
    <name type="scientific">Mesorhizobium waimense</name>
    <dbReference type="NCBI Taxonomy" id="1300307"/>
    <lineage>
        <taxon>Bacteria</taxon>
        <taxon>Pseudomonadati</taxon>
        <taxon>Pseudomonadota</taxon>
        <taxon>Alphaproteobacteria</taxon>
        <taxon>Hyphomicrobiales</taxon>
        <taxon>Phyllobacteriaceae</taxon>
        <taxon>Mesorhizobium</taxon>
    </lineage>
</organism>
<evidence type="ECO:0000256" key="3">
    <source>
        <dbReference type="ARBA" id="ARBA00047645"/>
    </source>
</evidence>
<dbReference type="Pfam" id="PF00708">
    <property type="entry name" value="Acylphosphatase"/>
    <property type="match status" value="1"/>
</dbReference>
<dbReference type="SUPFAM" id="SSF54975">
    <property type="entry name" value="Acylphosphatase/BLUF domain-like"/>
    <property type="match status" value="1"/>
</dbReference>
<dbReference type="PROSITE" id="PS00151">
    <property type="entry name" value="ACYLPHOSPHATASE_2"/>
    <property type="match status" value="1"/>
</dbReference>
<dbReference type="PANTHER" id="PTHR47268">
    <property type="entry name" value="ACYLPHOSPHATASE"/>
    <property type="match status" value="1"/>
</dbReference>
<comment type="caution">
    <text evidence="7">The sequence shown here is derived from an EMBL/GenBank/DDBJ whole genome shotgun (WGS) entry which is preliminary data.</text>
</comment>
<keyword evidence="4" id="KW-0378">Hydrolase</keyword>